<keyword evidence="5 6" id="KW-0648">Protein biosynthesis</keyword>
<dbReference type="PROSITE" id="PS00813">
    <property type="entry name" value="IF4E"/>
    <property type="match status" value="1"/>
</dbReference>
<dbReference type="GO" id="GO:0006417">
    <property type="term" value="P:regulation of translation"/>
    <property type="evidence" value="ECO:0007669"/>
    <property type="project" value="UniProtKB-KW"/>
</dbReference>
<comment type="caution">
    <text evidence="8">The sequence shown here is derived from an EMBL/GenBank/DDBJ whole genome shotgun (WGS) entry which is preliminary data.</text>
</comment>
<dbReference type="InterPro" id="IPR023398">
    <property type="entry name" value="TIF_eIF4e-like"/>
</dbReference>
<keyword evidence="9" id="KW-1185">Reference proteome</keyword>
<feature type="compositionally biased region" description="Basic and acidic residues" evidence="7">
    <location>
        <begin position="7"/>
        <end position="23"/>
    </location>
</feature>
<protein>
    <submittedName>
        <fullName evidence="8">Eukaryotic translation initiation factor 4E</fullName>
    </submittedName>
</protein>
<dbReference type="PANTHER" id="PTHR11960:SF8">
    <property type="entry name" value="EUKARYOTIC TRANSLATION INITIATION FACTOR 4E1-RELATED"/>
    <property type="match status" value="1"/>
</dbReference>
<proteinExistence type="inferred from homology"/>
<gene>
    <name evidence="8" type="ORF">P5673_009854</name>
</gene>
<dbReference type="EMBL" id="JARQWQ010000017">
    <property type="protein sequence ID" value="KAK2566354.1"/>
    <property type="molecule type" value="Genomic_DNA"/>
</dbReference>
<evidence type="ECO:0000256" key="1">
    <source>
        <dbReference type="ARBA" id="ARBA00009860"/>
    </source>
</evidence>
<evidence type="ECO:0000256" key="3">
    <source>
        <dbReference type="ARBA" id="ARBA00022845"/>
    </source>
</evidence>
<evidence type="ECO:0000256" key="2">
    <source>
        <dbReference type="ARBA" id="ARBA00022540"/>
    </source>
</evidence>
<feature type="region of interest" description="Disordered" evidence="7">
    <location>
        <begin position="1"/>
        <end position="31"/>
    </location>
</feature>
<keyword evidence="3" id="KW-0810">Translation regulation</keyword>
<dbReference type="InterPro" id="IPR001040">
    <property type="entry name" value="TIF_eIF_4E"/>
</dbReference>
<evidence type="ECO:0000256" key="7">
    <source>
        <dbReference type="SAM" id="MobiDB-lite"/>
    </source>
</evidence>
<evidence type="ECO:0000313" key="9">
    <source>
        <dbReference type="Proteomes" id="UP001249851"/>
    </source>
</evidence>
<evidence type="ECO:0000256" key="4">
    <source>
        <dbReference type="ARBA" id="ARBA00022884"/>
    </source>
</evidence>
<dbReference type="InterPro" id="IPR019770">
    <property type="entry name" value="TIF_eIF_4E_CS"/>
</dbReference>
<name>A0AAD9QRW0_ACRCE</name>
<dbReference type="Pfam" id="PF01652">
    <property type="entry name" value="IF4E"/>
    <property type="match status" value="1"/>
</dbReference>
<evidence type="ECO:0000313" key="8">
    <source>
        <dbReference type="EMBL" id="KAK2566354.1"/>
    </source>
</evidence>
<evidence type="ECO:0000256" key="6">
    <source>
        <dbReference type="RuleBase" id="RU004374"/>
    </source>
</evidence>
<dbReference type="GO" id="GO:0000340">
    <property type="term" value="F:RNA 7-methylguanosine cap binding"/>
    <property type="evidence" value="ECO:0007669"/>
    <property type="project" value="TreeGrafter"/>
</dbReference>
<dbReference type="Gene3D" id="3.30.760.10">
    <property type="entry name" value="RNA Cap, Translation Initiation Factor Eif4e"/>
    <property type="match status" value="1"/>
</dbReference>
<dbReference type="PANTHER" id="PTHR11960">
    <property type="entry name" value="EUKARYOTIC TRANSLATION INITIATION FACTOR 4E RELATED"/>
    <property type="match status" value="1"/>
</dbReference>
<reference evidence="8" key="1">
    <citation type="journal article" date="2023" name="G3 (Bethesda)">
        <title>Whole genome assembly and annotation of the endangered Caribbean coral Acropora cervicornis.</title>
        <authorList>
            <person name="Selwyn J.D."/>
            <person name="Vollmer S.V."/>
        </authorList>
    </citation>
    <scope>NUCLEOTIDE SEQUENCE</scope>
    <source>
        <strain evidence="8">K2</strain>
    </source>
</reference>
<organism evidence="8 9">
    <name type="scientific">Acropora cervicornis</name>
    <name type="common">Staghorn coral</name>
    <dbReference type="NCBI Taxonomy" id="6130"/>
    <lineage>
        <taxon>Eukaryota</taxon>
        <taxon>Metazoa</taxon>
        <taxon>Cnidaria</taxon>
        <taxon>Anthozoa</taxon>
        <taxon>Hexacorallia</taxon>
        <taxon>Scleractinia</taxon>
        <taxon>Astrocoeniina</taxon>
        <taxon>Acroporidae</taxon>
        <taxon>Acropora</taxon>
    </lineage>
</organism>
<dbReference type="GO" id="GO:0003743">
    <property type="term" value="F:translation initiation factor activity"/>
    <property type="evidence" value="ECO:0007669"/>
    <property type="project" value="UniProtKB-KW"/>
</dbReference>
<accession>A0AAD9QRW0</accession>
<dbReference type="GO" id="GO:0016281">
    <property type="term" value="C:eukaryotic translation initiation factor 4F complex"/>
    <property type="evidence" value="ECO:0007669"/>
    <property type="project" value="TreeGrafter"/>
</dbReference>
<reference evidence="8" key="2">
    <citation type="journal article" date="2023" name="Science">
        <title>Genomic signatures of disease resistance in endangered staghorn corals.</title>
        <authorList>
            <person name="Vollmer S.V."/>
            <person name="Selwyn J.D."/>
            <person name="Despard B.A."/>
            <person name="Roesel C.L."/>
        </authorList>
    </citation>
    <scope>NUCLEOTIDE SEQUENCE</scope>
    <source>
        <strain evidence="8">K2</strain>
    </source>
</reference>
<keyword evidence="4 6" id="KW-0694">RNA-binding</keyword>
<evidence type="ECO:0000256" key="5">
    <source>
        <dbReference type="ARBA" id="ARBA00022917"/>
    </source>
</evidence>
<dbReference type="SUPFAM" id="SSF55418">
    <property type="entry name" value="eIF4e-like"/>
    <property type="match status" value="2"/>
</dbReference>
<sequence length="237" mass="26794">MASGDELPAKDKKEQGKEEEKPQDGQSSDSGALAHVKHPLQNKWALWFYKTDKAKSWKANLRLVTSFDTIFVHKLHHSGLMVGTLNIKHQVKILVYNHIKAASRLQSGCDYSLFKEGIQPMWEDERNRQGGRWLVNTSKNVREQDLDRLWLETLMLLVGESFGEYSDSVCGAVVQIRAKGDKLAIWTKNAADENANVGIGRKFKERLNLPPKMNIGYEAHEDTMSKTGSITKSLLTL</sequence>
<comment type="similarity">
    <text evidence="1 6">Belongs to the eukaryotic initiation factor 4E family.</text>
</comment>
<dbReference type="AlphaFoldDB" id="A0AAD9QRW0"/>
<dbReference type="Proteomes" id="UP001249851">
    <property type="component" value="Unassembled WGS sequence"/>
</dbReference>
<keyword evidence="2 6" id="KW-0396">Initiation factor</keyword>